<dbReference type="InterPro" id="IPR027417">
    <property type="entry name" value="P-loop_NTPase"/>
</dbReference>
<dbReference type="Pfam" id="PF00005">
    <property type="entry name" value="ABC_tran"/>
    <property type="match status" value="1"/>
</dbReference>
<dbReference type="AlphaFoldDB" id="A0AAN8ZP67"/>
<dbReference type="EMBL" id="JBAMMX010000003">
    <property type="protein sequence ID" value="KAK6945031.1"/>
    <property type="molecule type" value="Genomic_DNA"/>
</dbReference>
<keyword evidence="4" id="KW-1185">Reference proteome</keyword>
<reference evidence="3 4" key="1">
    <citation type="submission" date="2023-12" db="EMBL/GenBank/DDBJ databases">
        <title>A high-quality genome assembly for Dillenia turbinata (Dilleniales).</title>
        <authorList>
            <person name="Chanderbali A."/>
        </authorList>
    </citation>
    <scope>NUCLEOTIDE SEQUENCE [LARGE SCALE GENOMIC DNA]</scope>
    <source>
        <strain evidence="3">LSX21</strain>
        <tissue evidence="3">Leaf</tissue>
    </source>
</reference>
<dbReference type="SUPFAM" id="SSF52540">
    <property type="entry name" value="P-loop containing nucleoside triphosphate hydrolases"/>
    <property type="match status" value="1"/>
</dbReference>
<sequence>MVLFSVSIEQPKVEVRFENINVDAEAYVGGRAIPTVLNSCVNAFQDVLHRIRILPNKKEKISILQNVSGILKPGRMTLLLGPPGSGKTTLLSILAGKSTPGLKALVSEKSHNRIVTDYTLRVSSNPPFFAVLSSFDFSLRIDDYMCYQDLQALSCPCIGWPIILCALPWFYFIKKCHGKMVEVGFLDVSAYV</sequence>
<dbReference type="GO" id="GO:0016887">
    <property type="term" value="F:ATP hydrolysis activity"/>
    <property type="evidence" value="ECO:0007669"/>
    <property type="project" value="InterPro"/>
</dbReference>
<accession>A0AAN8ZP67</accession>
<dbReference type="Proteomes" id="UP001370490">
    <property type="component" value="Unassembled WGS sequence"/>
</dbReference>
<keyword evidence="1" id="KW-1133">Transmembrane helix</keyword>
<evidence type="ECO:0000256" key="1">
    <source>
        <dbReference type="SAM" id="Phobius"/>
    </source>
</evidence>
<evidence type="ECO:0000313" key="4">
    <source>
        <dbReference type="Proteomes" id="UP001370490"/>
    </source>
</evidence>
<comment type="caution">
    <text evidence="3">The sequence shown here is derived from an EMBL/GenBank/DDBJ whole genome shotgun (WGS) entry which is preliminary data.</text>
</comment>
<evidence type="ECO:0000259" key="2">
    <source>
        <dbReference type="Pfam" id="PF00005"/>
    </source>
</evidence>
<dbReference type="PANTHER" id="PTHR48040">
    <property type="entry name" value="PLEIOTROPIC DRUG RESISTANCE PROTEIN 1-LIKE ISOFORM X1"/>
    <property type="match status" value="1"/>
</dbReference>
<protein>
    <submittedName>
        <fullName evidence="3">ABC transporter-like, ATP-binding domain</fullName>
    </submittedName>
</protein>
<keyword evidence="1" id="KW-0812">Transmembrane</keyword>
<feature type="domain" description="ABC transporter" evidence="2">
    <location>
        <begin position="64"/>
        <end position="100"/>
    </location>
</feature>
<dbReference type="Gene3D" id="3.40.50.300">
    <property type="entry name" value="P-loop containing nucleotide triphosphate hydrolases"/>
    <property type="match status" value="1"/>
</dbReference>
<evidence type="ECO:0000313" key="3">
    <source>
        <dbReference type="EMBL" id="KAK6945031.1"/>
    </source>
</evidence>
<organism evidence="3 4">
    <name type="scientific">Dillenia turbinata</name>
    <dbReference type="NCBI Taxonomy" id="194707"/>
    <lineage>
        <taxon>Eukaryota</taxon>
        <taxon>Viridiplantae</taxon>
        <taxon>Streptophyta</taxon>
        <taxon>Embryophyta</taxon>
        <taxon>Tracheophyta</taxon>
        <taxon>Spermatophyta</taxon>
        <taxon>Magnoliopsida</taxon>
        <taxon>eudicotyledons</taxon>
        <taxon>Gunneridae</taxon>
        <taxon>Pentapetalae</taxon>
        <taxon>Dilleniales</taxon>
        <taxon>Dilleniaceae</taxon>
        <taxon>Dillenia</taxon>
    </lineage>
</organism>
<dbReference type="PANTHER" id="PTHR48040:SF35">
    <property type="entry name" value="ABC TRANSPORTER G FAMILY MEMBER 39-LIKE"/>
    <property type="match status" value="1"/>
</dbReference>
<gene>
    <name evidence="3" type="ORF">RJ641_026133</name>
</gene>
<dbReference type="GO" id="GO:0005524">
    <property type="term" value="F:ATP binding"/>
    <property type="evidence" value="ECO:0007669"/>
    <property type="project" value="UniProtKB-KW"/>
</dbReference>
<name>A0AAN8ZP67_9MAGN</name>
<dbReference type="InterPro" id="IPR003439">
    <property type="entry name" value="ABC_transporter-like_ATP-bd"/>
</dbReference>
<feature type="transmembrane region" description="Helical" evidence="1">
    <location>
        <begin position="150"/>
        <end position="172"/>
    </location>
</feature>
<proteinExistence type="predicted"/>
<keyword evidence="1" id="KW-0472">Membrane</keyword>
<keyword evidence="3" id="KW-0547">Nucleotide-binding</keyword>
<keyword evidence="3" id="KW-0067">ATP-binding</keyword>